<dbReference type="Gene3D" id="1.10.3120.10">
    <property type="entry name" value="Trigger factor, C-terminal domain"/>
    <property type="match status" value="1"/>
</dbReference>
<dbReference type="GO" id="GO:0043022">
    <property type="term" value="F:ribosome binding"/>
    <property type="evidence" value="ECO:0007669"/>
    <property type="project" value="TreeGrafter"/>
</dbReference>
<sequence>MTWSTTTRLRLALVGAGKTFGGLADGRNVALVKIAHFSAISKPHAVAKPIETICQDHFSLRTNGHALNLGGGHNGVARAQADLVGMGGCQCMRFPRGCHESKGYTLRPVKSIIETLEGNKVKLSVEVDEVEFDKNIDQAFRKIAKEVRIPGFRQGKAPRKLLEAQIGIGAARSQAIQDAIPEYLSLAVREHNVDLIATPQIEVTKGEEEGVVGFDATCEIRPVITVPGYNGLRIELPALVVSETEVSDAMNSERARHGTLTDVSRAIALGDHVTLDLSGTREGNPVPGLNVEDWLYEVGKKWVSPKFDDMLIGAEVGTKIEYSEAPNGTTDVAEMTVIVKKVQEMVLQELTDEWVSEHVAEFDTQEAWKNSLRERLENMKLNQTRGVFVERTTAALAELVTIDAPESMVGSDLQARVRNTVEQFQAQGIQIDQWLSATGQSTEAFIESMRGESVKAVKVDLALRAVAEAQNISADDDEVDNELNRIATQAGRKVAQVRKVYEQNDALGELVAQIRKSKAVDWLLRNSTLVDPDGNAISADTLFGEEDGSNGDDAE</sequence>
<dbReference type="EC" id="5.2.1.8" evidence="3"/>
<dbReference type="Gene3D" id="3.30.70.1050">
    <property type="entry name" value="Trigger factor ribosome-binding domain"/>
    <property type="match status" value="1"/>
</dbReference>
<evidence type="ECO:0000256" key="6">
    <source>
        <dbReference type="ARBA" id="ARBA00023235"/>
    </source>
</evidence>
<dbReference type="InterPro" id="IPR008880">
    <property type="entry name" value="Trigger_fac_C"/>
</dbReference>
<evidence type="ECO:0000256" key="4">
    <source>
        <dbReference type="ARBA" id="ARBA00023110"/>
    </source>
</evidence>
<gene>
    <name evidence="10" type="ORF">UFOPK2657_00486</name>
</gene>
<feature type="domain" description="Trigger factor C-terminal" evidence="9">
    <location>
        <begin position="366"/>
        <end position="524"/>
    </location>
</feature>
<dbReference type="SUPFAM" id="SSF109998">
    <property type="entry name" value="Triger factor/SurA peptide-binding domain-like"/>
    <property type="match status" value="1"/>
</dbReference>
<dbReference type="InterPro" id="IPR008881">
    <property type="entry name" value="Trigger_fac_ribosome-bd_bac"/>
</dbReference>
<organism evidence="10">
    <name type="scientific">freshwater metagenome</name>
    <dbReference type="NCBI Taxonomy" id="449393"/>
    <lineage>
        <taxon>unclassified sequences</taxon>
        <taxon>metagenomes</taxon>
        <taxon>ecological metagenomes</taxon>
    </lineage>
</organism>
<feature type="region of interest" description="Disordered" evidence="7">
    <location>
        <begin position="535"/>
        <end position="555"/>
    </location>
</feature>
<evidence type="ECO:0000313" key="10">
    <source>
        <dbReference type="EMBL" id="CAB4710389.1"/>
    </source>
</evidence>
<dbReference type="SUPFAM" id="SSF102735">
    <property type="entry name" value="Trigger factor ribosome-binding domain"/>
    <property type="match status" value="1"/>
</dbReference>
<dbReference type="Gene3D" id="3.10.50.40">
    <property type="match status" value="1"/>
</dbReference>
<evidence type="ECO:0000256" key="7">
    <source>
        <dbReference type="SAM" id="MobiDB-lite"/>
    </source>
</evidence>
<feature type="domain" description="Trigger factor ribosome-binding bacterial" evidence="8">
    <location>
        <begin position="112"/>
        <end position="251"/>
    </location>
</feature>
<name>A0A6J6QHK9_9ZZZZ</name>
<protein>
    <recommendedName>
        <fullName evidence="3">peptidylprolyl isomerase</fullName>
        <ecNumber evidence="3">5.2.1.8</ecNumber>
    </recommendedName>
</protein>
<comment type="catalytic activity">
    <reaction evidence="1">
        <text>[protein]-peptidylproline (omega=180) = [protein]-peptidylproline (omega=0)</text>
        <dbReference type="Rhea" id="RHEA:16237"/>
        <dbReference type="Rhea" id="RHEA-COMP:10747"/>
        <dbReference type="Rhea" id="RHEA-COMP:10748"/>
        <dbReference type="ChEBI" id="CHEBI:83833"/>
        <dbReference type="ChEBI" id="CHEBI:83834"/>
        <dbReference type="EC" id="5.2.1.8"/>
    </reaction>
</comment>
<dbReference type="GO" id="GO:0015031">
    <property type="term" value="P:protein transport"/>
    <property type="evidence" value="ECO:0007669"/>
    <property type="project" value="InterPro"/>
</dbReference>
<evidence type="ECO:0000256" key="1">
    <source>
        <dbReference type="ARBA" id="ARBA00000971"/>
    </source>
</evidence>
<dbReference type="Pfam" id="PF05698">
    <property type="entry name" value="Trigger_C"/>
    <property type="match status" value="1"/>
</dbReference>
<keyword evidence="5" id="KW-0143">Chaperone</keyword>
<proteinExistence type="inferred from homology"/>
<dbReference type="GO" id="GO:0044183">
    <property type="term" value="F:protein folding chaperone"/>
    <property type="evidence" value="ECO:0007669"/>
    <property type="project" value="TreeGrafter"/>
</dbReference>
<dbReference type="GO" id="GO:0051083">
    <property type="term" value="P:'de novo' cotranslational protein folding"/>
    <property type="evidence" value="ECO:0007669"/>
    <property type="project" value="TreeGrafter"/>
</dbReference>
<dbReference type="AlphaFoldDB" id="A0A6J6QHK9"/>
<accession>A0A6J6QHK9</accession>
<evidence type="ECO:0000256" key="2">
    <source>
        <dbReference type="ARBA" id="ARBA00005464"/>
    </source>
</evidence>
<feature type="compositionally biased region" description="Acidic residues" evidence="7">
    <location>
        <begin position="543"/>
        <end position="555"/>
    </location>
</feature>
<dbReference type="InterPro" id="IPR005215">
    <property type="entry name" value="Trig_fac"/>
</dbReference>
<evidence type="ECO:0000259" key="8">
    <source>
        <dbReference type="Pfam" id="PF05697"/>
    </source>
</evidence>
<dbReference type="PANTHER" id="PTHR30560">
    <property type="entry name" value="TRIGGER FACTOR CHAPERONE AND PEPTIDYL-PROLYL CIS/TRANS ISOMERASE"/>
    <property type="match status" value="1"/>
</dbReference>
<evidence type="ECO:0000259" key="9">
    <source>
        <dbReference type="Pfam" id="PF05698"/>
    </source>
</evidence>
<dbReference type="GO" id="GO:0043335">
    <property type="term" value="P:protein unfolding"/>
    <property type="evidence" value="ECO:0007669"/>
    <property type="project" value="TreeGrafter"/>
</dbReference>
<reference evidence="10" key="1">
    <citation type="submission" date="2020-05" db="EMBL/GenBank/DDBJ databases">
        <authorList>
            <person name="Chiriac C."/>
            <person name="Salcher M."/>
            <person name="Ghai R."/>
            <person name="Kavagutti S V."/>
        </authorList>
    </citation>
    <scope>NUCLEOTIDE SEQUENCE</scope>
</reference>
<dbReference type="Pfam" id="PF05697">
    <property type="entry name" value="Trigger_N"/>
    <property type="match status" value="1"/>
</dbReference>
<dbReference type="HAMAP" id="MF_00303">
    <property type="entry name" value="Trigger_factor_Tig"/>
    <property type="match status" value="1"/>
</dbReference>
<dbReference type="PANTHER" id="PTHR30560:SF3">
    <property type="entry name" value="TRIGGER FACTOR-LIKE PROTEIN TIG, CHLOROPLASTIC"/>
    <property type="match status" value="1"/>
</dbReference>
<dbReference type="SUPFAM" id="SSF54534">
    <property type="entry name" value="FKBP-like"/>
    <property type="match status" value="1"/>
</dbReference>
<dbReference type="GO" id="GO:0003755">
    <property type="term" value="F:peptidyl-prolyl cis-trans isomerase activity"/>
    <property type="evidence" value="ECO:0007669"/>
    <property type="project" value="UniProtKB-KW"/>
</dbReference>
<evidence type="ECO:0000256" key="5">
    <source>
        <dbReference type="ARBA" id="ARBA00023186"/>
    </source>
</evidence>
<dbReference type="InterPro" id="IPR037041">
    <property type="entry name" value="Trigger_fac_C_sf"/>
</dbReference>
<dbReference type="NCBIfam" id="TIGR00115">
    <property type="entry name" value="tig"/>
    <property type="match status" value="1"/>
</dbReference>
<dbReference type="InterPro" id="IPR046357">
    <property type="entry name" value="PPIase_dom_sf"/>
</dbReference>
<evidence type="ECO:0000256" key="3">
    <source>
        <dbReference type="ARBA" id="ARBA00013194"/>
    </source>
</evidence>
<dbReference type="EMBL" id="CAEZYG010000063">
    <property type="protein sequence ID" value="CAB4710389.1"/>
    <property type="molecule type" value="Genomic_DNA"/>
</dbReference>
<keyword evidence="4" id="KW-0697">Rotamase</keyword>
<dbReference type="InterPro" id="IPR027304">
    <property type="entry name" value="Trigger_fact/SurA_dom_sf"/>
</dbReference>
<comment type="similarity">
    <text evidence="2">Belongs to the FKBP-type PPIase family. Tig subfamily.</text>
</comment>
<dbReference type="InterPro" id="IPR036611">
    <property type="entry name" value="Trigger_fac_ribosome-bd_sf"/>
</dbReference>
<keyword evidence="6" id="KW-0413">Isomerase</keyword>